<dbReference type="Proteomes" id="UP000053593">
    <property type="component" value="Unassembled WGS sequence"/>
</dbReference>
<evidence type="ECO:0000256" key="1">
    <source>
        <dbReference type="SAM" id="MobiDB-lite"/>
    </source>
</evidence>
<sequence>MNGNCHFGRTCRFLIVSVFISISIFFVVFFLILLRRIHQMSRSLLIRSIFARGMLLDEGMANDTGRAPSMDRNESSEEPSPAARAAILEGEVVYVVGGCMVCRVLTHRPNSPTPLLLSSLDIDDDVDDRSIGWARFGVVGGCD</sequence>
<dbReference type="HOGENOM" id="CLU_1806368_0_0_1"/>
<organism evidence="3 4">
    <name type="scientific">Collybiopsis luxurians FD-317 M1</name>
    <dbReference type="NCBI Taxonomy" id="944289"/>
    <lineage>
        <taxon>Eukaryota</taxon>
        <taxon>Fungi</taxon>
        <taxon>Dikarya</taxon>
        <taxon>Basidiomycota</taxon>
        <taxon>Agaricomycotina</taxon>
        <taxon>Agaricomycetes</taxon>
        <taxon>Agaricomycetidae</taxon>
        <taxon>Agaricales</taxon>
        <taxon>Marasmiineae</taxon>
        <taxon>Omphalotaceae</taxon>
        <taxon>Collybiopsis</taxon>
        <taxon>Collybiopsis luxurians</taxon>
    </lineage>
</organism>
<protein>
    <submittedName>
        <fullName evidence="3">Uncharacterized protein</fullName>
    </submittedName>
</protein>
<dbReference type="AlphaFoldDB" id="A0A0D0C5A8"/>
<feature type="region of interest" description="Disordered" evidence="1">
    <location>
        <begin position="62"/>
        <end position="81"/>
    </location>
</feature>
<keyword evidence="4" id="KW-1185">Reference proteome</keyword>
<accession>A0A0D0C5A8</accession>
<evidence type="ECO:0000313" key="4">
    <source>
        <dbReference type="Proteomes" id="UP000053593"/>
    </source>
</evidence>
<reference evidence="3 4" key="1">
    <citation type="submission" date="2014-04" db="EMBL/GenBank/DDBJ databases">
        <title>Evolutionary Origins and Diversification of the Mycorrhizal Mutualists.</title>
        <authorList>
            <consortium name="DOE Joint Genome Institute"/>
            <consortium name="Mycorrhizal Genomics Consortium"/>
            <person name="Kohler A."/>
            <person name="Kuo A."/>
            <person name="Nagy L.G."/>
            <person name="Floudas D."/>
            <person name="Copeland A."/>
            <person name="Barry K.W."/>
            <person name="Cichocki N."/>
            <person name="Veneault-Fourrey C."/>
            <person name="LaButti K."/>
            <person name="Lindquist E.A."/>
            <person name="Lipzen A."/>
            <person name="Lundell T."/>
            <person name="Morin E."/>
            <person name="Murat C."/>
            <person name="Riley R."/>
            <person name="Ohm R."/>
            <person name="Sun H."/>
            <person name="Tunlid A."/>
            <person name="Henrissat B."/>
            <person name="Grigoriev I.V."/>
            <person name="Hibbett D.S."/>
            <person name="Martin F."/>
        </authorList>
    </citation>
    <scope>NUCLEOTIDE SEQUENCE [LARGE SCALE GENOMIC DNA]</scope>
    <source>
        <strain evidence="3 4">FD-317 M1</strain>
    </source>
</reference>
<keyword evidence="2" id="KW-0812">Transmembrane</keyword>
<evidence type="ECO:0000313" key="3">
    <source>
        <dbReference type="EMBL" id="KIK63316.1"/>
    </source>
</evidence>
<gene>
    <name evidence="3" type="ORF">GYMLUDRAFT_464551</name>
</gene>
<proteinExistence type="predicted"/>
<evidence type="ECO:0000256" key="2">
    <source>
        <dbReference type="SAM" id="Phobius"/>
    </source>
</evidence>
<feature type="transmembrane region" description="Helical" evidence="2">
    <location>
        <begin position="12"/>
        <end position="34"/>
    </location>
</feature>
<name>A0A0D0C5A8_9AGAR</name>
<keyword evidence="2" id="KW-0472">Membrane</keyword>
<keyword evidence="2" id="KW-1133">Transmembrane helix</keyword>
<dbReference type="EMBL" id="KN834764">
    <property type="protein sequence ID" value="KIK63316.1"/>
    <property type="molecule type" value="Genomic_DNA"/>
</dbReference>